<dbReference type="SUPFAM" id="SSF47413">
    <property type="entry name" value="lambda repressor-like DNA-binding domains"/>
    <property type="match status" value="1"/>
</dbReference>
<dbReference type="InterPro" id="IPR001387">
    <property type="entry name" value="Cro/C1-type_HTH"/>
</dbReference>
<dbReference type="InterPro" id="IPR052345">
    <property type="entry name" value="Rad_response_metalloprotease"/>
</dbReference>
<gene>
    <name evidence="3" type="ORF">PPOP_0660</name>
</gene>
<feature type="domain" description="HTH cro/C1-type" evidence="2">
    <location>
        <begin position="15"/>
        <end position="69"/>
    </location>
</feature>
<sequence length="380" mass="43766">MEANSRFSKFVPERLIEAREVTGYTLTDLAELLDVSHQAISKYEKGKATPSFEILEKISSILSVPVNYFYKPMEAPSDSVIYFRSKSNSTVRSKKVHANKLNRVKEIHKYTEQFIEYPSLNIPRLITRENYFPTDFSLIDEMAIEVRKQWGLGNGPISNVTLLLEKMGAIIARASFSNYSIDACSSWHNMERPYILLSSDKTASRSRFDIAHELAHLVLHSKIKPNEFNKRENYSRIEKEAHRFAGSFLLPSPSFCSEIVSSSIEHFIALKKRWKVSIAAMSYRAKSLGILTDDQYIYMRKKMAKNNWLTKEPLDDELTFEDPVLLKQAFEALVENKIIIRQDIVTEIALPREEIEAFANLDNGYLIQNESAKVIPFKFK</sequence>
<evidence type="ECO:0000256" key="1">
    <source>
        <dbReference type="ARBA" id="ARBA00007227"/>
    </source>
</evidence>
<dbReference type="Gene3D" id="1.10.10.2910">
    <property type="match status" value="1"/>
</dbReference>
<organism evidence="3 4">
    <name type="scientific">Paenibacillus popilliae ATCC 14706</name>
    <dbReference type="NCBI Taxonomy" id="1212764"/>
    <lineage>
        <taxon>Bacteria</taxon>
        <taxon>Bacillati</taxon>
        <taxon>Bacillota</taxon>
        <taxon>Bacilli</taxon>
        <taxon>Bacillales</taxon>
        <taxon>Paenibacillaceae</taxon>
        <taxon>Paenibacillus</taxon>
    </lineage>
</organism>
<dbReference type="InterPro" id="IPR010359">
    <property type="entry name" value="IrrE_HExxH"/>
</dbReference>
<dbReference type="CDD" id="cd00093">
    <property type="entry name" value="HTH_XRE"/>
    <property type="match status" value="1"/>
</dbReference>
<dbReference type="PROSITE" id="PS50943">
    <property type="entry name" value="HTH_CROC1"/>
    <property type="match status" value="1"/>
</dbReference>
<accession>M9LFX4</accession>
<evidence type="ECO:0000313" key="3">
    <source>
        <dbReference type="EMBL" id="GAC41310.1"/>
    </source>
</evidence>
<dbReference type="OrthoDB" id="9816277at2"/>
<comment type="similarity">
    <text evidence="1">Belongs to the short-chain fatty acyl-CoA assimilation regulator (ScfR) family.</text>
</comment>
<comment type="caution">
    <text evidence="3">The sequence shown here is derived from an EMBL/GenBank/DDBJ whole genome shotgun (WGS) entry which is preliminary data.</text>
</comment>
<dbReference type="InterPro" id="IPR010982">
    <property type="entry name" value="Lambda_DNA-bd_dom_sf"/>
</dbReference>
<protein>
    <submittedName>
        <fullName evidence="3">Predicted Zn peptidase</fullName>
    </submittedName>
</protein>
<dbReference type="AlphaFoldDB" id="M9LFX4"/>
<name>M9LFX4_PAEPP</name>
<dbReference type="GO" id="GO:0003677">
    <property type="term" value="F:DNA binding"/>
    <property type="evidence" value="ECO:0007669"/>
    <property type="project" value="InterPro"/>
</dbReference>
<dbReference type="SMART" id="SM00530">
    <property type="entry name" value="HTH_XRE"/>
    <property type="match status" value="1"/>
</dbReference>
<reference evidence="3 4" key="1">
    <citation type="submission" date="2012-10" db="EMBL/GenBank/DDBJ databases">
        <title>Draft Genome Sequence of Paenibacillus popilliae ATCC 14706T.</title>
        <authorList>
            <person name="Iiyama K."/>
            <person name="Mori K."/>
            <person name="Mon H."/>
            <person name="Chieda Y."/>
            <person name="Lee J.M."/>
            <person name="Kusakabe T."/>
            <person name="Tashiro K."/>
            <person name="Asano S."/>
            <person name="Yasunaga-Aoki C."/>
            <person name="Shimizu S."/>
        </authorList>
    </citation>
    <scope>NUCLEOTIDE SEQUENCE [LARGE SCALE GENOMIC DNA]</scope>
    <source>
        <strain evidence="3 4">ATCC 14706</strain>
    </source>
</reference>
<dbReference type="PANTHER" id="PTHR43236">
    <property type="entry name" value="ANTITOXIN HIGA1"/>
    <property type="match status" value="1"/>
</dbReference>
<dbReference type="EMBL" id="BALG01000027">
    <property type="protein sequence ID" value="GAC41310.1"/>
    <property type="molecule type" value="Genomic_DNA"/>
</dbReference>
<evidence type="ECO:0000313" key="4">
    <source>
        <dbReference type="Proteomes" id="UP000029453"/>
    </source>
</evidence>
<dbReference type="Gene3D" id="1.10.260.40">
    <property type="entry name" value="lambda repressor-like DNA-binding domains"/>
    <property type="match status" value="1"/>
</dbReference>
<evidence type="ECO:0000259" key="2">
    <source>
        <dbReference type="PROSITE" id="PS50943"/>
    </source>
</evidence>
<proteinExistence type="inferred from homology"/>
<dbReference type="Proteomes" id="UP000029453">
    <property type="component" value="Unassembled WGS sequence"/>
</dbReference>
<dbReference type="Pfam" id="PF06114">
    <property type="entry name" value="Peptidase_M78"/>
    <property type="match status" value="1"/>
</dbReference>
<dbReference type="PANTHER" id="PTHR43236:SF1">
    <property type="entry name" value="BLL7220 PROTEIN"/>
    <property type="match status" value="1"/>
</dbReference>
<dbReference type="RefSeq" id="WP_006284618.1">
    <property type="nucleotide sequence ID" value="NZ_BALG01000027.1"/>
</dbReference>
<keyword evidence="4" id="KW-1185">Reference proteome</keyword>
<dbReference type="Pfam" id="PF01381">
    <property type="entry name" value="HTH_3"/>
    <property type="match status" value="1"/>
</dbReference>